<reference evidence="1 2" key="1">
    <citation type="journal article" date="2016" name="Genome Announc.">
        <title>Draft Genome Sequence of the Thermotolerant Cyanobacterium Desertifilum sp. IPPAS B-1220.</title>
        <authorList>
            <person name="Mironov K.S."/>
            <person name="Sinetova M.A."/>
            <person name="Bolatkhan K."/>
            <person name="Zayadan B.K."/>
            <person name="Ustinova V.V."/>
            <person name="Kupriyanova E.V."/>
            <person name="Skrypnik A.N."/>
            <person name="Gogoleva N.E."/>
            <person name="Gogolev Y.V."/>
            <person name="Los D.A."/>
        </authorList>
    </citation>
    <scope>NUCLEOTIDE SEQUENCE [LARGE SCALE GENOMIC DNA]</scope>
    <source>
        <strain evidence="1 2">IPPAS B-1220</strain>
    </source>
</reference>
<evidence type="ECO:0000313" key="2">
    <source>
        <dbReference type="Proteomes" id="UP000095472"/>
    </source>
</evidence>
<sequence>MAGNTIRGRDSANHPLLLQAGGRLLLQGNQAIDLFAFTHPLSELIAGGDMVLRSANPVGGDTHYRTGGNFRIEQLDGSLGGLFSPYDPVIRADGDVIFNSYFGNSLHIFAGGSVIINNSITISGSDTFAGLDDSVTLSDGTLIFISGVNRATVDIRAGTTDVNPVGVTGFGTFDPSVPAAPFPAATSADIVIGSINIDSVSSGQVFLTNRYLPDDNLAGNIQVGSINVSPIFSGDGGEVVIDSKGSLIISGTINTSGSLGSGGSVTLLAENNLTVNTINTSGGTNAGDLTLLARTGGINLRGDLTGVATSTRGYSARLIGSVVLDNDIAIDVRGALTDGDVSFEGTVNGDRQLTINTGTSGTVTFAASVGSEELLSQLTVDGQTRLAGTGSQEIGSRNSLTFNGGVELPSSAATVFFTADEIDFRGSVTSLGNNIDLILQPFSEGQNMVLGGNPLAPTAALDIDSLDLSALATANLIRLTIGRANSSGAIAVASDLTFQYATVLRSPLGSIDTTGFRLTGTDDLTLDAGRITTGNIDLVSASGVGRTLSLISSGTIDTSAGTLNTASSVPGAIFIDALGSVTTGDVITSGSIFGNGAINISSDDSIRIQGNITARSVAPNGGAVTLEAPNGIVVTGLIDLQGLGGDLLLRSPNGNLTVTDINASNPNGDGRNVRLEASGDILTGNINTSAFGVGGNIFLTGISEGLAGAIATGNLDSSSSGDEGLTQGGEIQLLAQISITAGQINSSSQFGNGGNVTLDPEGDVIVDWINTQGGASPNATTGTGGFVSIQSEGTFQALSTFSDRNGVNASISTAEPSGGGNISIIQGQPFFFVAETPETPLPIRSAALKG</sequence>
<proteinExistence type="predicted"/>
<evidence type="ECO:0000313" key="1">
    <source>
        <dbReference type="EMBL" id="XPM62637.1"/>
    </source>
</evidence>
<dbReference type="EMBL" id="CP182909">
    <property type="protein sequence ID" value="XPM62637.1"/>
    <property type="molecule type" value="Genomic_DNA"/>
</dbReference>
<dbReference type="Proteomes" id="UP000095472">
    <property type="component" value="Chromosome"/>
</dbReference>
<keyword evidence="2" id="KW-1185">Reference proteome</keyword>
<protein>
    <submittedName>
        <fullName evidence="1">Beta strand repeat-containing protein</fullName>
    </submittedName>
</protein>
<name>A0ACD5GP44_9CYAN</name>
<organism evidence="1 2">
    <name type="scientific">Desertifilum tharense IPPAS B-1220</name>
    <dbReference type="NCBI Taxonomy" id="1781255"/>
    <lineage>
        <taxon>Bacteria</taxon>
        <taxon>Bacillati</taxon>
        <taxon>Cyanobacteriota</taxon>
        <taxon>Cyanophyceae</taxon>
        <taxon>Desertifilales</taxon>
        <taxon>Desertifilaceae</taxon>
        <taxon>Desertifilum</taxon>
    </lineage>
</organism>
<gene>
    <name evidence="1" type="ORF">BH720_023730</name>
</gene>
<accession>A0ACD5GP44</accession>